<evidence type="ECO:0000256" key="3">
    <source>
        <dbReference type="ARBA" id="ARBA00023125"/>
    </source>
</evidence>
<dbReference type="GO" id="GO:0000976">
    <property type="term" value="F:transcription cis-regulatory region binding"/>
    <property type="evidence" value="ECO:0007669"/>
    <property type="project" value="TreeGrafter"/>
</dbReference>
<keyword evidence="2" id="KW-0805">Transcription regulation</keyword>
<dbReference type="GO" id="GO:0003700">
    <property type="term" value="F:DNA-binding transcription factor activity"/>
    <property type="evidence" value="ECO:0007669"/>
    <property type="project" value="InterPro"/>
</dbReference>
<feature type="domain" description="HTH lysR-type" evidence="5">
    <location>
        <begin position="1"/>
        <end position="58"/>
    </location>
</feature>
<evidence type="ECO:0000256" key="2">
    <source>
        <dbReference type="ARBA" id="ARBA00023015"/>
    </source>
</evidence>
<comment type="similarity">
    <text evidence="1">Belongs to the LysR transcriptional regulatory family.</text>
</comment>
<dbReference type="Proteomes" id="UP000461162">
    <property type="component" value="Unassembled WGS sequence"/>
</dbReference>
<name>A0A7K1KJ95_9BACT</name>
<gene>
    <name evidence="6" type="ORF">GKC30_00745</name>
</gene>
<dbReference type="Pfam" id="PF00126">
    <property type="entry name" value="HTH_1"/>
    <property type="match status" value="1"/>
</dbReference>
<dbReference type="InterPro" id="IPR047788">
    <property type="entry name" value="LysR-like_Sec_metab"/>
</dbReference>
<dbReference type="FunFam" id="1.10.10.10:FF:000001">
    <property type="entry name" value="LysR family transcriptional regulator"/>
    <property type="match status" value="1"/>
</dbReference>
<accession>A0A7K1KJ95</accession>
<evidence type="ECO:0000259" key="5">
    <source>
        <dbReference type="PROSITE" id="PS50931"/>
    </source>
</evidence>
<proteinExistence type="inferred from homology"/>
<dbReference type="PROSITE" id="PS50931">
    <property type="entry name" value="HTH_LYSR"/>
    <property type="match status" value="1"/>
</dbReference>
<protein>
    <submittedName>
        <fullName evidence="6">LysR family transcriptional regulator</fullName>
    </submittedName>
</protein>
<dbReference type="SUPFAM" id="SSF53850">
    <property type="entry name" value="Periplasmic binding protein-like II"/>
    <property type="match status" value="1"/>
</dbReference>
<dbReference type="InterPro" id="IPR036390">
    <property type="entry name" value="WH_DNA-bd_sf"/>
</dbReference>
<dbReference type="AlphaFoldDB" id="A0A7K1KJ95"/>
<dbReference type="SUPFAM" id="SSF46785">
    <property type="entry name" value="Winged helix' DNA-binding domain"/>
    <property type="match status" value="1"/>
</dbReference>
<evidence type="ECO:0000256" key="1">
    <source>
        <dbReference type="ARBA" id="ARBA00009437"/>
    </source>
</evidence>
<dbReference type="InterPro" id="IPR036388">
    <property type="entry name" value="WH-like_DNA-bd_sf"/>
</dbReference>
<dbReference type="Gene3D" id="3.40.190.290">
    <property type="match status" value="1"/>
</dbReference>
<keyword evidence="3" id="KW-0238">DNA-binding</keyword>
<dbReference type="Gene3D" id="1.10.10.10">
    <property type="entry name" value="Winged helix-like DNA-binding domain superfamily/Winged helix DNA-binding domain"/>
    <property type="match status" value="1"/>
</dbReference>
<dbReference type="NCBIfam" id="NF040786">
    <property type="entry name" value="LysR_Sec_metab"/>
    <property type="match status" value="1"/>
</dbReference>
<dbReference type="PRINTS" id="PR00039">
    <property type="entry name" value="HTHLYSR"/>
</dbReference>
<evidence type="ECO:0000313" key="6">
    <source>
        <dbReference type="EMBL" id="MUM76158.1"/>
    </source>
</evidence>
<keyword evidence="7" id="KW-1185">Reference proteome</keyword>
<dbReference type="PANTHER" id="PTHR30126">
    <property type="entry name" value="HTH-TYPE TRANSCRIPTIONAL REGULATOR"/>
    <property type="match status" value="1"/>
</dbReference>
<dbReference type="InterPro" id="IPR000847">
    <property type="entry name" value="LysR_HTH_N"/>
</dbReference>
<organism evidence="6 7">
    <name type="scientific">Pseudodesulfovibrio alkaliphilus</name>
    <dbReference type="NCBI Taxonomy" id="2661613"/>
    <lineage>
        <taxon>Bacteria</taxon>
        <taxon>Pseudomonadati</taxon>
        <taxon>Thermodesulfobacteriota</taxon>
        <taxon>Desulfovibrionia</taxon>
        <taxon>Desulfovibrionales</taxon>
        <taxon>Desulfovibrionaceae</taxon>
    </lineage>
</organism>
<dbReference type="EMBL" id="WODC01000001">
    <property type="protein sequence ID" value="MUM76158.1"/>
    <property type="molecule type" value="Genomic_DNA"/>
</dbReference>
<comment type="caution">
    <text evidence="6">The sequence shown here is derived from an EMBL/GenBank/DDBJ whole genome shotgun (WGS) entry which is preliminary data.</text>
</comment>
<sequence length="297" mass="32519">MDIRKLEAFCHVYETQSFSKAGEAMFLSQPTISSHVANLEAELGVRLFDRLGRRVLATQAGDILYRSAQAIFSHVRQARDSIEILRDQVVGELVIGCSTIPAHHILPGFLAGFSSRYPLVSFRVQTGDSSEVAARVADGQWVLGMMGHRPESDELTAHPLLEDETVVVASSSAPWLPGGAGPVSVRELAGLPWVMREHGSATRRVLEDALAGLGLCLQDINVRCWVDGTCEAVAHVLSGAGLSVTSRLATRQMVESGALVRLDVPELVGRRRFFLVHHRERQMFPAYNAFVDHCLGR</sequence>
<reference evidence="6 7" key="1">
    <citation type="submission" date="2019-11" db="EMBL/GenBank/DDBJ databases">
        <title>Pseudodesulfovibrio alkaliphilus, sp. nov., an alkaliphilic sulfate-reducing bacteria from mud volcano of Taman peninsula, Russia.</title>
        <authorList>
            <person name="Frolova A."/>
            <person name="Merkel A.Y."/>
            <person name="Slobodkin A.I."/>
        </authorList>
    </citation>
    <scope>NUCLEOTIDE SEQUENCE [LARGE SCALE GENOMIC DNA]</scope>
    <source>
        <strain evidence="6 7">F-1</strain>
    </source>
</reference>
<evidence type="ECO:0000313" key="7">
    <source>
        <dbReference type="Proteomes" id="UP000461162"/>
    </source>
</evidence>
<evidence type="ECO:0000256" key="4">
    <source>
        <dbReference type="ARBA" id="ARBA00023163"/>
    </source>
</evidence>
<dbReference type="PANTHER" id="PTHR30126:SF40">
    <property type="entry name" value="HTH-TYPE TRANSCRIPTIONAL REGULATOR GLTR"/>
    <property type="match status" value="1"/>
</dbReference>
<keyword evidence="4" id="KW-0804">Transcription</keyword>
<dbReference type="InterPro" id="IPR005119">
    <property type="entry name" value="LysR_subst-bd"/>
</dbReference>
<dbReference type="Pfam" id="PF03466">
    <property type="entry name" value="LysR_substrate"/>
    <property type="match status" value="1"/>
</dbReference>
<dbReference type="RefSeq" id="WP_155931543.1">
    <property type="nucleotide sequence ID" value="NZ_WODC01000001.1"/>
</dbReference>